<dbReference type="CDD" id="cd05154">
    <property type="entry name" value="ACAD10_11_N-like"/>
    <property type="match status" value="1"/>
</dbReference>
<dbReference type="InterPro" id="IPR002575">
    <property type="entry name" value="Aminoglycoside_PTrfase"/>
</dbReference>
<dbReference type="PANTHER" id="PTHR47829:SF1">
    <property type="entry name" value="HAD FAMILY PHOSPHATASE"/>
    <property type="match status" value="1"/>
</dbReference>
<dbReference type="InterPro" id="IPR052898">
    <property type="entry name" value="ACAD10-like"/>
</dbReference>
<dbReference type="Gene3D" id="3.30.200.20">
    <property type="entry name" value="Phosphorylase Kinase, domain 1"/>
    <property type="match status" value="1"/>
</dbReference>
<reference evidence="2" key="1">
    <citation type="submission" date="2021-05" db="EMBL/GenBank/DDBJ databases">
        <title>Novel Bacillus species.</title>
        <authorList>
            <person name="Liu G."/>
        </authorList>
    </citation>
    <scope>NUCLEOTIDE SEQUENCE</scope>
    <source>
        <strain evidence="2">FJAT-49825</strain>
    </source>
</reference>
<dbReference type="Pfam" id="PF01636">
    <property type="entry name" value="APH"/>
    <property type="match status" value="1"/>
</dbReference>
<evidence type="ECO:0000259" key="1">
    <source>
        <dbReference type="Pfam" id="PF01636"/>
    </source>
</evidence>
<keyword evidence="3" id="KW-1185">Reference proteome</keyword>
<dbReference type="AlphaFoldDB" id="A0A942U1T6"/>
<proteinExistence type="predicted"/>
<dbReference type="InterPro" id="IPR011009">
    <property type="entry name" value="Kinase-like_dom_sf"/>
</dbReference>
<dbReference type="EMBL" id="JAGYPF010000001">
    <property type="protein sequence ID" value="MBS4210881.1"/>
    <property type="molecule type" value="Genomic_DNA"/>
</dbReference>
<gene>
    <name evidence="2" type="ORF">KHA99_00280</name>
</gene>
<dbReference type="PANTHER" id="PTHR47829">
    <property type="entry name" value="HYDROLASE, PUTATIVE (AFU_ORTHOLOGUE AFUA_1G12880)-RELATED"/>
    <property type="match status" value="1"/>
</dbReference>
<comment type="caution">
    <text evidence="2">The sequence shown here is derived from an EMBL/GenBank/DDBJ whole genome shotgun (WGS) entry which is preliminary data.</text>
</comment>
<sequence>MSQQQFQNKVTEVNWSKVEAYLKQEIPVLSDESIQVKAFSAGYSNLTYFIKIGDWQAVLRRPPFGAIPPKAHDMKREYVILQKLNRVFSLAPKPFLYCEDSRIMERHFYVMEKKEGVVIDDSVPDEFQTRENTGLLVSNAVVDTLAQLHAVDYEAADLQNFGYPDGYLSRQVHGWIKRFHNSKTDDIPSVEKLEKWLIDNIPSSPAPSIVHNDFKLNNMMFSASNPGEVVGVFDWELSTIGDPLTDLASAIAYWAEPGEEDSGLTSVTANPGFLSRKEMLERYAKKSGRDVSNIDYYLTFAFYKIAVILQQLYYRWKIGEAPDERFGKLDTGIKNLLKQAAKAQRKELLR</sequence>
<dbReference type="InterPro" id="IPR041726">
    <property type="entry name" value="ACAD10_11_N"/>
</dbReference>
<evidence type="ECO:0000313" key="2">
    <source>
        <dbReference type="EMBL" id="MBS4210881.1"/>
    </source>
</evidence>
<dbReference type="SUPFAM" id="SSF56112">
    <property type="entry name" value="Protein kinase-like (PK-like)"/>
    <property type="match status" value="1"/>
</dbReference>
<dbReference type="Gene3D" id="3.90.1200.10">
    <property type="match status" value="1"/>
</dbReference>
<name>A0A942U1T6_9BACI</name>
<accession>A0A942U1T6</accession>
<dbReference type="PROSITE" id="PS00108">
    <property type="entry name" value="PROTEIN_KINASE_ST"/>
    <property type="match status" value="1"/>
</dbReference>
<organism evidence="2 3">
    <name type="scientific">Neobacillus rhizophilus</name>
    <dbReference type="NCBI Taxonomy" id="2833579"/>
    <lineage>
        <taxon>Bacteria</taxon>
        <taxon>Bacillati</taxon>
        <taxon>Bacillota</taxon>
        <taxon>Bacilli</taxon>
        <taxon>Bacillales</taxon>
        <taxon>Bacillaceae</taxon>
        <taxon>Neobacillus</taxon>
    </lineage>
</organism>
<dbReference type="RefSeq" id="WP_213115442.1">
    <property type="nucleotide sequence ID" value="NZ_JAGYPF010000001.1"/>
</dbReference>
<dbReference type="GO" id="GO:0004672">
    <property type="term" value="F:protein kinase activity"/>
    <property type="evidence" value="ECO:0007669"/>
    <property type="project" value="InterPro"/>
</dbReference>
<feature type="domain" description="Aminoglycoside phosphotransferase" evidence="1">
    <location>
        <begin position="36"/>
        <end position="259"/>
    </location>
</feature>
<dbReference type="Proteomes" id="UP000679749">
    <property type="component" value="Unassembled WGS sequence"/>
</dbReference>
<dbReference type="InterPro" id="IPR008271">
    <property type="entry name" value="Ser/Thr_kinase_AS"/>
</dbReference>
<evidence type="ECO:0000313" key="3">
    <source>
        <dbReference type="Proteomes" id="UP000679749"/>
    </source>
</evidence>
<protein>
    <submittedName>
        <fullName evidence="2">Phosphotransferase family protein</fullName>
    </submittedName>
</protein>